<evidence type="ECO:0000259" key="1">
    <source>
        <dbReference type="PROSITE" id="PS50879"/>
    </source>
</evidence>
<dbReference type="InterPro" id="IPR002156">
    <property type="entry name" value="RNaseH_domain"/>
</dbReference>
<keyword evidence="3" id="KW-1185">Reference proteome</keyword>
<accession>A0A6L5X9X9</accession>
<name>A0A6L5X9X9_9FIRM</name>
<dbReference type="InterPro" id="IPR012337">
    <property type="entry name" value="RNaseH-like_sf"/>
</dbReference>
<evidence type="ECO:0000313" key="3">
    <source>
        <dbReference type="Proteomes" id="UP000481852"/>
    </source>
</evidence>
<proteinExistence type="predicted"/>
<reference evidence="2 3" key="1">
    <citation type="submission" date="2019-08" db="EMBL/GenBank/DDBJ databases">
        <title>In-depth cultivation of the pig gut microbiome towards novel bacterial diversity and tailored functional studies.</title>
        <authorList>
            <person name="Wylensek D."/>
            <person name="Hitch T.C.A."/>
            <person name="Clavel T."/>
        </authorList>
    </citation>
    <scope>NUCLEOTIDE SEQUENCE [LARGE SCALE GENOMIC DNA]</scope>
    <source>
        <strain evidence="2 3">Oil+RF-744-WCA-WT-11</strain>
    </source>
</reference>
<dbReference type="Gene3D" id="3.30.420.10">
    <property type="entry name" value="Ribonuclease H-like superfamily/Ribonuclease H"/>
    <property type="match status" value="1"/>
</dbReference>
<dbReference type="PROSITE" id="PS50879">
    <property type="entry name" value="RNASE_H_1"/>
    <property type="match status" value="1"/>
</dbReference>
<comment type="caution">
    <text evidence="2">The sequence shown here is derived from an EMBL/GenBank/DDBJ whole genome shotgun (WGS) entry which is preliminary data.</text>
</comment>
<sequence>MTVDILILTDSREQRRSQKKYWYSMKCDLNGELKKTEGTGQIDGTYHQATLAALISAMSRLKRPADVCIHTQDRYVRSAITGSLPKWAQSGFVAAGGRELANRKEWEEVWRYSKGHRVTAAG</sequence>
<dbReference type="GO" id="GO:0003676">
    <property type="term" value="F:nucleic acid binding"/>
    <property type="evidence" value="ECO:0007669"/>
    <property type="project" value="InterPro"/>
</dbReference>
<dbReference type="GO" id="GO:0004523">
    <property type="term" value="F:RNA-DNA hybrid ribonuclease activity"/>
    <property type="evidence" value="ECO:0007669"/>
    <property type="project" value="InterPro"/>
</dbReference>
<dbReference type="Pfam" id="PF00075">
    <property type="entry name" value="RNase_H"/>
    <property type="match status" value="1"/>
</dbReference>
<evidence type="ECO:0000313" key="2">
    <source>
        <dbReference type="EMBL" id="MSS15574.1"/>
    </source>
</evidence>
<dbReference type="InterPro" id="IPR036397">
    <property type="entry name" value="RNaseH_sf"/>
</dbReference>
<dbReference type="SUPFAM" id="SSF53098">
    <property type="entry name" value="Ribonuclease H-like"/>
    <property type="match status" value="1"/>
</dbReference>
<dbReference type="Proteomes" id="UP000481852">
    <property type="component" value="Unassembled WGS sequence"/>
</dbReference>
<dbReference type="RefSeq" id="WP_154526568.1">
    <property type="nucleotide sequence ID" value="NZ_VULZ01000013.1"/>
</dbReference>
<organism evidence="2 3">
    <name type="scientific">Porcincola intestinalis</name>
    <dbReference type="NCBI Taxonomy" id="2606632"/>
    <lineage>
        <taxon>Bacteria</taxon>
        <taxon>Bacillati</taxon>
        <taxon>Bacillota</taxon>
        <taxon>Clostridia</taxon>
        <taxon>Lachnospirales</taxon>
        <taxon>Lachnospiraceae</taxon>
        <taxon>Porcincola</taxon>
    </lineage>
</organism>
<protein>
    <recommendedName>
        <fullName evidence="1">RNase H type-1 domain-containing protein</fullName>
    </recommendedName>
</protein>
<gene>
    <name evidence="2" type="ORF">FYJ35_11100</name>
</gene>
<dbReference type="EMBL" id="VULZ01000013">
    <property type="protein sequence ID" value="MSS15574.1"/>
    <property type="molecule type" value="Genomic_DNA"/>
</dbReference>
<feature type="domain" description="RNase H type-1" evidence="1">
    <location>
        <begin position="1"/>
        <end position="122"/>
    </location>
</feature>
<dbReference type="AlphaFoldDB" id="A0A6L5X9X9"/>